<dbReference type="SUPFAM" id="SSF63817">
    <property type="entry name" value="Sortase"/>
    <property type="match status" value="1"/>
</dbReference>
<feature type="compositionally biased region" description="Low complexity" evidence="2">
    <location>
        <begin position="9"/>
        <end position="22"/>
    </location>
</feature>
<name>A0A543B466_9ACTN</name>
<dbReference type="InterPro" id="IPR023365">
    <property type="entry name" value="Sortase_dom-sf"/>
</dbReference>
<dbReference type="CDD" id="cd05829">
    <property type="entry name" value="Sortase_F"/>
    <property type="match status" value="1"/>
</dbReference>
<dbReference type="EMBL" id="VFOW01000001">
    <property type="protein sequence ID" value="TQL79617.1"/>
    <property type="molecule type" value="Genomic_DNA"/>
</dbReference>
<keyword evidence="4" id="KW-1185">Reference proteome</keyword>
<evidence type="ECO:0000313" key="3">
    <source>
        <dbReference type="EMBL" id="TQL79617.1"/>
    </source>
</evidence>
<dbReference type="Pfam" id="PF04203">
    <property type="entry name" value="Sortase"/>
    <property type="match status" value="1"/>
</dbReference>
<dbReference type="GO" id="GO:0016787">
    <property type="term" value="F:hydrolase activity"/>
    <property type="evidence" value="ECO:0007669"/>
    <property type="project" value="UniProtKB-KW"/>
</dbReference>
<protein>
    <submittedName>
        <fullName evidence="3">Sortase family protein</fullName>
    </submittedName>
</protein>
<evidence type="ECO:0000256" key="1">
    <source>
        <dbReference type="ARBA" id="ARBA00022801"/>
    </source>
</evidence>
<dbReference type="Proteomes" id="UP000317043">
    <property type="component" value="Unassembled WGS sequence"/>
</dbReference>
<dbReference type="InterPro" id="IPR042001">
    <property type="entry name" value="Sortase_F"/>
</dbReference>
<dbReference type="InterPro" id="IPR005754">
    <property type="entry name" value="Sortase"/>
</dbReference>
<accession>A0A543B466</accession>
<proteinExistence type="predicted"/>
<dbReference type="AlphaFoldDB" id="A0A543B466"/>
<gene>
    <name evidence="3" type="ORF">FB566_5227</name>
</gene>
<evidence type="ECO:0000256" key="2">
    <source>
        <dbReference type="SAM" id="MobiDB-lite"/>
    </source>
</evidence>
<feature type="region of interest" description="Disordered" evidence="2">
    <location>
        <begin position="1"/>
        <end position="39"/>
    </location>
</feature>
<organism evidence="3 4">
    <name type="scientific">Stackebrandtia endophytica</name>
    <dbReference type="NCBI Taxonomy" id="1496996"/>
    <lineage>
        <taxon>Bacteria</taxon>
        <taxon>Bacillati</taxon>
        <taxon>Actinomycetota</taxon>
        <taxon>Actinomycetes</taxon>
        <taxon>Glycomycetales</taxon>
        <taxon>Glycomycetaceae</taxon>
        <taxon>Stackebrandtia</taxon>
    </lineage>
</organism>
<evidence type="ECO:0000313" key="4">
    <source>
        <dbReference type="Proteomes" id="UP000317043"/>
    </source>
</evidence>
<sequence length="195" mass="20325">MMVGGLSPWGGPAPQPAAVAAPDRIPPVPTLAPGQTPPVTLERARPTHIDIADLDVHAEVSEVGLETDGSIEVPDLSSPDLTGWFNLGPSPGEVGPAAIVGHVDSRRSGAAVFYPLGGTAAGTHIEVTRSDGTVAVFTVDIVESYDKESFPYDAVFADTGYPTLRLITCGGSFDDRRGSYSHNIVVYATLTTVVK</sequence>
<comment type="caution">
    <text evidence="3">The sequence shown here is derived from an EMBL/GenBank/DDBJ whole genome shotgun (WGS) entry which is preliminary data.</text>
</comment>
<dbReference type="NCBIfam" id="NF033748">
    <property type="entry name" value="class_F_sortase"/>
    <property type="match status" value="1"/>
</dbReference>
<reference evidence="3 4" key="1">
    <citation type="submission" date="2019-06" db="EMBL/GenBank/DDBJ databases">
        <title>Sequencing the genomes of 1000 actinobacteria strains.</title>
        <authorList>
            <person name="Klenk H.-P."/>
        </authorList>
    </citation>
    <scope>NUCLEOTIDE SEQUENCE [LARGE SCALE GENOMIC DNA]</scope>
    <source>
        <strain evidence="3 4">DSM 45928</strain>
    </source>
</reference>
<dbReference type="Gene3D" id="2.40.260.10">
    <property type="entry name" value="Sortase"/>
    <property type="match status" value="1"/>
</dbReference>
<keyword evidence="1" id="KW-0378">Hydrolase</keyword>
<dbReference type="InParanoid" id="A0A543B466"/>